<reference evidence="3" key="1">
    <citation type="submission" date="2018-08" db="EMBL/GenBank/DDBJ databases">
        <authorList>
            <person name="Grouzdev D.S."/>
            <person name="Krutkina M.S."/>
        </authorList>
    </citation>
    <scope>NUCLEOTIDE SEQUENCE [LARGE SCALE GENOMIC DNA]</scope>
    <source>
        <strain evidence="3">4-11</strain>
    </source>
</reference>
<comment type="caution">
    <text evidence="2">The sequence shown here is derived from an EMBL/GenBank/DDBJ whole genome shotgun (WGS) entry which is preliminary data.</text>
</comment>
<dbReference type="InterPro" id="IPR036388">
    <property type="entry name" value="WH-like_DNA-bd_sf"/>
</dbReference>
<dbReference type="InterPro" id="IPR051815">
    <property type="entry name" value="Molybdate_resp_trans_reg"/>
</dbReference>
<dbReference type="InterPro" id="IPR000847">
    <property type="entry name" value="LysR_HTH_N"/>
</dbReference>
<dbReference type="PANTHER" id="PTHR30432:SF1">
    <property type="entry name" value="DNA-BINDING TRANSCRIPTIONAL DUAL REGULATOR MODE"/>
    <property type="match status" value="1"/>
</dbReference>
<dbReference type="RefSeq" id="WP_117330977.1">
    <property type="nucleotide sequence ID" value="NZ_QUWK01000011.1"/>
</dbReference>
<dbReference type="AlphaFoldDB" id="A0A372MFJ9"/>
<evidence type="ECO:0000313" key="3">
    <source>
        <dbReference type="Proteomes" id="UP000264002"/>
    </source>
</evidence>
<dbReference type="Proteomes" id="UP000264002">
    <property type="component" value="Unassembled WGS sequence"/>
</dbReference>
<gene>
    <name evidence="2" type="ORF">DYP60_10570</name>
</gene>
<reference evidence="2 3" key="2">
    <citation type="submission" date="2018-09" db="EMBL/GenBank/DDBJ databases">
        <title>Genome of Sphaerochaeta halotolerans strain 4-11.</title>
        <authorList>
            <person name="Nazina T.N."/>
            <person name="Sokolova D.S."/>
        </authorList>
    </citation>
    <scope>NUCLEOTIDE SEQUENCE [LARGE SCALE GENOMIC DNA]</scope>
    <source>
        <strain evidence="2 3">4-11</strain>
    </source>
</reference>
<dbReference type="Pfam" id="PF00126">
    <property type="entry name" value="HTH_1"/>
    <property type="match status" value="1"/>
</dbReference>
<keyword evidence="3" id="KW-1185">Reference proteome</keyword>
<evidence type="ECO:0000259" key="1">
    <source>
        <dbReference type="Pfam" id="PF00126"/>
    </source>
</evidence>
<evidence type="ECO:0000313" key="2">
    <source>
        <dbReference type="EMBL" id="RFU94223.1"/>
    </source>
</evidence>
<dbReference type="PANTHER" id="PTHR30432">
    <property type="entry name" value="TRANSCRIPTIONAL REGULATOR MODE"/>
    <property type="match status" value="1"/>
</dbReference>
<name>A0A372MFJ9_9SPIR</name>
<dbReference type="EMBL" id="QUWK01000011">
    <property type="protein sequence ID" value="RFU94223.1"/>
    <property type="molecule type" value="Genomic_DNA"/>
</dbReference>
<dbReference type="Gene3D" id="1.10.10.10">
    <property type="entry name" value="Winged helix-like DNA-binding domain superfamily/Winged helix DNA-binding domain"/>
    <property type="match status" value="1"/>
</dbReference>
<feature type="domain" description="HTH lysR-type" evidence="1">
    <location>
        <begin position="25"/>
        <end position="82"/>
    </location>
</feature>
<accession>A0A372MFJ9</accession>
<organism evidence="2 3">
    <name type="scientific">Sphaerochaeta halotolerans</name>
    <dbReference type="NCBI Taxonomy" id="2293840"/>
    <lineage>
        <taxon>Bacteria</taxon>
        <taxon>Pseudomonadati</taxon>
        <taxon>Spirochaetota</taxon>
        <taxon>Spirochaetia</taxon>
        <taxon>Spirochaetales</taxon>
        <taxon>Sphaerochaetaceae</taxon>
        <taxon>Sphaerochaeta</taxon>
    </lineage>
</organism>
<protein>
    <submittedName>
        <fullName evidence="2">LysR family transcriptional regulator</fullName>
    </submittedName>
</protein>
<dbReference type="GO" id="GO:0003700">
    <property type="term" value="F:DNA-binding transcription factor activity"/>
    <property type="evidence" value="ECO:0007669"/>
    <property type="project" value="InterPro"/>
</dbReference>
<dbReference type="InterPro" id="IPR036390">
    <property type="entry name" value="WH_DNA-bd_sf"/>
</dbReference>
<dbReference type="SUPFAM" id="SSF46785">
    <property type="entry name" value="Winged helix' DNA-binding domain"/>
    <property type="match status" value="1"/>
</dbReference>
<proteinExistence type="predicted"/>
<sequence length="126" mass="13994">MELKAKLYLVDEEGNKFMGIGVLWLLEQVEQQNSLRKAASALGISYSKAFAMVQHLEKGLGVPVLNRRKGGASREGATLTEFAVQFLALYRQFNKQAKGSLSSPFSLFKKELGLLLEEYDEHGGEV</sequence>